<dbReference type="EMBL" id="JALNMJ010000029">
    <property type="protein sequence ID" value="MCK7615684.1"/>
    <property type="molecule type" value="Genomic_DNA"/>
</dbReference>
<reference evidence="2" key="1">
    <citation type="submission" date="2022-04" db="EMBL/GenBank/DDBJ databases">
        <title>Roseibium sp. CAU 1639 isolated from mud.</title>
        <authorList>
            <person name="Kim W."/>
        </authorList>
    </citation>
    <scope>NUCLEOTIDE SEQUENCE</scope>
    <source>
        <strain evidence="2">CAU 1639</strain>
    </source>
</reference>
<keyword evidence="1" id="KW-1133">Transmembrane helix</keyword>
<proteinExistence type="predicted"/>
<organism evidence="2 3">
    <name type="scientific">Roseibium sediminicola</name>
    <dbReference type="NCBI Taxonomy" id="2933272"/>
    <lineage>
        <taxon>Bacteria</taxon>
        <taxon>Pseudomonadati</taxon>
        <taxon>Pseudomonadota</taxon>
        <taxon>Alphaproteobacteria</taxon>
        <taxon>Hyphomicrobiales</taxon>
        <taxon>Stappiaceae</taxon>
        <taxon>Roseibium</taxon>
    </lineage>
</organism>
<accession>A0ABT0H1V9</accession>
<feature type="transmembrane region" description="Helical" evidence="1">
    <location>
        <begin position="6"/>
        <end position="28"/>
    </location>
</feature>
<keyword evidence="1" id="KW-0812">Transmembrane</keyword>
<dbReference type="RefSeq" id="WP_248159454.1">
    <property type="nucleotide sequence ID" value="NZ_JALNMJ010000029.1"/>
</dbReference>
<name>A0ABT0H1V9_9HYPH</name>
<keyword evidence="3" id="KW-1185">Reference proteome</keyword>
<sequence>MSETGLVVLIVPAFFVCFGLLWSAIVFLSSRLSGWATLARHYPGSEPQGGQSWHWTSAQFSWFASYRNILTVNVSPSGLFLRPILVFRIGHEPLLIPWHAITNGQRTNLFFTQGFRIEVSVPGSQRTKSIAFYGKGLADALEAQVGTSR</sequence>
<evidence type="ECO:0000313" key="3">
    <source>
        <dbReference type="Proteomes" id="UP001431221"/>
    </source>
</evidence>
<keyword evidence="1" id="KW-0472">Membrane</keyword>
<evidence type="ECO:0000256" key="1">
    <source>
        <dbReference type="SAM" id="Phobius"/>
    </source>
</evidence>
<protein>
    <recommendedName>
        <fullName evidence="4">DUF2550 family protein</fullName>
    </recommendedName>
</protein>
<comment type="caution">
    <text evidence="2">The sequence shown here is derived from an EMBL/GenBank/DDBJ whole genome shotgun (WGS) entry which is preliminary data.</text>
</comment>
<evidence type="ECO:0000313" key="2">
    <source>
        <dbReference type="EMBL" id="MCK7615684.1"/>
    </source>
</evidence>
<gene>
    <name evidence="2" type="ORF">M0H32_26280</name>
</gene>
<dbReference type="Proteomes" id="UP001431221">
    <property type="component" value="Unassembled WGS sequence"/>
</dbReference>
<evidence type="ECO:0008006" key="4">
    <source>
        <dbReference type="Google" id="ProtNLM"/>
    </source>
</evidence>